<dbReference type="GO" id="GO:0016740">
    <property type="term" value="F:transferase activity"/>
    <property type="evidence" value="ECO:0007669"/>
    <property type="project" value="UniProtKB-KW"/>
</dbReference>
<gene>
    <name evidence="1" type="ORF">NA66_1001691</name>
</gene>
<dbReference type="EMBL" id="QJJY01000001">
    <property type="protein sequence ID" value="PXX41081.1"/>
    <property type="molecule type" value="Genomic_DNA"/>
</dbReference>
<proteinExistence type="predicted"/>
<organism evidence="1 2">
    <name type="scientific">Burkholderia pyrrocinia</name>
    <name type="common">Pseudomonas pyrrocinia</name>
    <dbReference type="NCBI Taxonomy" id="60550"/>
    <lineage>
        <taxon>Bacteria</taxon>
        <taxon>Pseudomonadati</taxon>
        <taxon>Pseudomonadota</taxon>
        <taxon>Betaproteobacteria</taxon>
        <taxon>Burkholderiales</taxon>
        <taxon>Burkholderiaceae</taxon>
        <taxon>Burkholderia</taxon>
        <taxon>Burkholderia cepacia complex</taxon>
    </lineage>
</organism>
<keyword evidence="1" id="KW-0808">Transferase</keyword>
<dbReference type="Gene3D" id="3.40.630.30">
    <property type="match status" value="1"/>
</dbReference>
<reference evidence="1 2" key="1">
    <citation type="submission" date="2018-05" db="EMBL/GenBank/DDBJ databases">
        <title>Comparative genomics of bacterial root endophytes of switchgrass collected from native prairies over two seasons.</title>
        <authorList>
            <person name="Tang Y."/>
        </authorList>
    </citation>
    <scope>NUCLEOTIDE SEQUENCE [LARGE SCALE GENOMIC DNA]</scope>
    <source>
        <strain evidence="1 2">NFIX32</strain>
    </source>
</reference>
<dbReference type="Proteomes" id="UP000247755">
    <property type="component" value="Unassembled WGS sequence"/>
</dbReference>
<dbReference type="InterPro" id="IPR016181">
    <property type="entry name" value="Acyl_CoA_acyltransferase"/>
</dbReference>
<comment type="caution">
    <text evidence="1">The sequence shown here is derived from an EMBL/GenBank/DDBJ whole genome shotgun (WGS) entry which is preliminary data.</text>
</comment>
<accession>A0A318J350</accession>
<dbReference type="SUPFAM" id="SSF55729">
    <property type="entry name" value="Acyl-CoA N-acyltransferases (Nat)"/>
    <property type="match status" value="1"/>
</dbReference>
<evidence type="ECO:0000313" key="1">
    <source>
        <dbReference type="EMBL" id="PXX41081.1"/>
    </source>
</evidence>
<sequence>MKRIVWSERERVLDFLSPRVDAERFGPDAQGIGLETDGELVAAVVFEGKSGANILMHVASNGSRHWMTPAYMAACFRYPFVQLGCNRITGLVRADNIDAQRFDEHLGFKREGQLRAACTDGMDLIVYGMLKSECRFIEGKYHAALLADIRRAGLAR</sequence>
<name>A0A318J350_BURPY</name>
<dbReference type="AlphaFoldDB" id="A0A318J350"/>
<dbReference type="RefSeq" id="WP_072438821.1">
    <property type="nucleotide sequence ID" value="NZ_QJJY01000001.1"/>
</dbReference>
<evidence type="ECO:0000313" key="2">
    <source>
        <dbReference type="Proteomes" id="UP000247755"/>
    </source>
</evidence>
<protein>
    <submittedName>
        <fullName evidence="1">RimJ/RimL family protein N-acetyltransferase</fullName>
    </submittedName>
</protein>